<dbReference type="InterPro" id="IPR008990">
    <property type="entry name" value="Elect_transpt_acc-like_dom_sf"/>
</dbReference>
<dbReference type="EMBL" id="CP000476">
    <property type="protein sequence ID" value="ABM10625.1"/>
    <property type="molecule type" value="Genomic_DNA"/>
</dbReference>
<keyword evidence="3" id="KW-0456">Lyase</keyword>
<evidence type="ECO:0000313" key="4">
    <source>
        <dbReference type="Proteomes" id="UP000000637"/>
    </source>
</evidence>
<dbReference type="NCBIfam" id="TIGR03889">
    <property type="entry name" value="nitrile_acc"/>
    <property type="match status" value="1"/>
</dbReference>
<dbReference type="Pfam" id="PF21006">
    <property type="entry name" value="NHase_beta_N"/>
    <property type="match status" value="1"/>
</dbReference>
<dbReference type="Proteomes" id="UP000000637">
    <property type="component" value="Plasmid pTC2"/>
</dbReference>
<dbReference type="eggNOG" id="ENOG5032TFP">
    <property type="taxonomic scope" value="Bacteria"/>
</dbReference>
<reference evidence="3 4" key="1">
    <citation type="journal article" date="2006" name="PLoS Genet.">
        <title>Secrets of soil survival revealed by the genome sequence of Arthrobacter aurescens TC1.</title>
        <authorList>
            <person name="Mongodin E.F."/>
            <person name="Shapir N."/>
            <person name="Daugherty S.C."/>
            <person name="DeBoy R.T."/>
            <person name="Emerson J.B."/>
            <person name="Shvartzbeyn A."/>
            <person name="Radune D."/>
            <person name="Vamathevan J."/>
            <person name="Riggs F."/>
            <person name="Grinberg V."/>
            <person name="Khouri H."/>
            <person name="Wackett L.P."/>
            <person name="Nelson K.E."/>
            <person name="Sadowsky M.J."/>
        </authorList>
    </citation>
    <scope>NUCLEOTIDE SEQUENCE [LARGE SCALE GENOMIC DNA]</scope>
    <source>
        <strain evidence="3 4">TC1</strain>
    </source>
</reference>
<keyword evidence="4" id="KW-1185">Reference proteome</keyword>
<evidence type="ECO:0000313" key="3">
    <source>
        <dbReference type="EMBL" id="ABM10625.1"/>
    </source>
</evidence>
<dbReference type="HOGENOM" id="CLU_148668_0_0_11"/>
<dbReference type="InterPro" id="IPR049054">
    <property type="entry name" value="CN_hydtase_beta-like_N"/>
</dbReference>
<organism evidence="3 4">
    <name type="scientific">Paenarthrobacter aurescens (strain TC1)</name>
    <dbReference type="NCBI Taxonomy" id="290340"/>
    <lineage>
        <taxon>Bacteria</taxon>
        <taxon>Bacillati</taxon>
        <taxon>Actinomycetota</taxon>
        <taxon>Actinomycetes</taxon>
        <taxon>Micrococcales</taxon>
        <taxon>Micrococcaceae</taxon>
        <taxon>Paenarthrobacter</taxon>
    </lineage>
</organism>
<name>A1RDJ1_PAEAT</name>
<dbReference type="RefSeq" id="WP_011777210.1">
    <property type="nucleotide sequence ID" value="NC_008713.1"/>
</dbReference>
<dbReference type="InterPro" id="IPR042262">
    <property type="entry name" value="CN_hydtase_beta_C"/>
</dbReference>
<dbReference type="KEGG" id="aau:AAur_pTC20145"/>
<dbReference type="Gene3D" id="1.10.472.20">
    <property type="entry name" value="Nitrile hydratase, beta subunit"/>
    <property type="match status" value="1"/>
</dbReference>
<dbReference type="EC" id="4.2.1.84" evidence="3"/>
<dbReference type="OrthoDB" id="9811616at2"/>
<sequence>MTSPSVDRLVHCPTPADRAAVEALISDLPGRARPDDKGFDKPWELRAFALAVTAHKAGQFEWSQFQTALVESIKRWEGTHELDDASWSYYEHWVNAFEDVLNQIGVLEPTALNDRTDEVLATPANKNHHQPHPDPVAVHPAVRS</sequence>
<dbReference type="AlphaFoldDB" id="A1RDJ1"/>
<keyword evidence="3" id="KW-0614">Plasmid</keyword>
<dbReference type="GO" id="GO:0018822">
    <property type="term" value="F:nitrile hydratase activity"/>
    <property type="evidence" value="ECO:0007669"/>
    <property type="project" value="UniProtKB-EC"/>
</dbReference>
<geneLocation type="plasmid" evidence="3 4">
    <name>pTC2</name>
</geneLocation>
<evidence type="ECO:0000256" key="1">
    <source>
        <dbReference type="SAM" id="MobiDB-lite"/>
    </source>
</evidence>
<evidence type="ECO:0000259" key="2">
    <source>
        <dbReference type="Pfam" id="PF21006"/>
    </source>
</evidence>
<feature type="region of interest" description="Disordered" evidence="1">
    <location>
        <begin position="123"/>
        <end position="144"/>
    </location>
</feature>
<dbReference type="InterPro" id="IPR023808">
    <property type="entry name" value="Nitrile_Hydratase_acc_put"/>
</dbReference>
<proteinExistence type="predicted"/>
<accession>A1RDJ1</accession>
<feature type="compositionally biased region" description="Low complexity" evidence="1">
    <location>
        <begin position="135"/>
        <end position="144"/>
    </location>
</feature>
<dbReference type="SUPFAM" id="SSF50090">
    <property type="entry name" value="Electron transport accessory proteins"/>
    <property type="match status" value="1"/>
</dbReference>
<feature type="domain" description="Nitrile hydratase beta subunit-like N-terminal" evidence="2">
    <location>
        <begin position="34"/>
        <end position="128"/>
    </location>
</feature>
<gene>
    <name evidence="3" type="primary">nthB</name>
    <name evidence="3" type="ordered locus">AAur_pTC20145</name>
</gene>
<protein>
    <submittedName>
        <fullName evidence="3">Nitrile hydratase b-subunit</fullName>
        <ecNumber evidence="3">4.2.1.84</ecNumber>
    </submittedName>
</protein>